<comment type="similarity">
    <text evidence="1 6">Belongs to the Arg-specific ADP-ribosyltransferase family.</text>
</comment>
<dbReference type="EMBL" id="CACRXK020022459">
    <property type="protein sequence ID" value="CAB4036832.1"/>
    <property type="molecule type" value="Genomic_DNA"/>
</dbReference>
<dbReference type="AlphaFoldDB" id="A0A6S7LHW4"/>
<comment type="catalytic activity">
    <reaction evidence="5 6">
        <text>L-arginyl-[protein] + NAD(+) = N(omega)-(ADP-D-ribosyl)-L-arginyl-[protein] + nicotinamide + H(+)</text>
        <dbReference type="Rhea" id="RHEA:19149"/>
        <dbReference type="Rhea" id="RHEA-COMP:10532"/>
        <dbReference type="Rhea" id="RHEA-COMP:15087"/>
        <dbReference type="ChEBI" id="CHEBI:15378"/>
        <dbReference type="ChEBI" id="CHEBI:17154"/>
        <dbReference type="ChEBI" id="CHEBI:29965"/>
        <dbReference type="ChEBI" id="CHEBI:57540"/>
        <dbReference type="ChEBI" id="CHEBI:142554"/>
        <dbReference type="EC" id="2.4.2.31"/>
    </reaction>
</comment>
<evidence type="ECO:0000256" key="4">
    <source>
        <dbReference type="ARBA" id="ARBA00022695"/>
    </source>
</evidence>
<proteinExistence type="inferred from homology"/>
<dbReference type="GO" id="GO:0045454">
    <property type="term" value="P:cell redox homeostasis"/>
    <property type="evidence" value="ECO:0007669"/>
    <property type="project" value="TreeGrafter"/>
</dbReference>
<feature type="non-terminal residue" evidence="7">
    <location>
        <position position="1"/>
    </location>
</feature>
<evidence type="ECO:0000256" key="2">
    <source>
        <dbReference type="ARBA" id="ARBA00022676"/>
    </source>
</evidence>
<name>A0A6S7LHW4_PARCT</name>
<keyword evidence="8" id="KW-1185">Reference proteome</keyword>
<dbReference type="Pfam" id="PF01129">
    <property type="entry name" value="ART"/>
    <property type="match status" value="1"/>
</dbReference>
<dbReference type="EC" id="2.4.2.31" evidence="6"/>
<dbReference type="GO" id="GO:0106274">
    <property type="term" value="F:NAD+-protein-arginine ADP-ribosyltransferase activity"/>
    <property type="evidence" value="ECO:0007669"/>
    <property type="project" value="UniProtKB-EC"/>
</dbReference>
<keyword evidence="6" id="KW-0521">NADP</keyword>
<dbReference type="PANTHER" id="PTHR34386">
    <property type="entry name" value="GLUTAREDOXIN"/>
    <property type="match status" value="1"/>
</dbReference>
<protein>
    <recommendedName>
        <fullName evidence="6">NAD(P)(+)--arginine ADP-ribosyltransferase</fullName>
        <ecNumber evidence="6">2.4.2.31</ecNumber>
    </recommendedName>
    <alternativeName>
        <fullName evidence="6">Mono(ADP-ribosyl)transferase</fullName>
    </alternativeName>
</protein>
<keyword evidence="3 6" id="KW-0808">Transferase</keyword>
<keyword evidence="6" id="KW-0520">NAD</keyword>
<keyword evidence="2 6" id="KW-0328">Glycosyltransferase</keyword>
<reference evidence="7" key="1">
    <citation type="submission" date="2020-04" db="EMBL/GenBank/DDBJ databases">
        <authorList>
            <person name="Alioto T."/>
            <person name="Alioto T."/>
            <person name="Gomez Garrido J."/>
        </authorList>
    </citation>
    <scope>NUCLEOTIDE SEQUENCE</scope>
    <source>
        <strain evidence="7">A484AB</strain>
    </source>
</reference>
<dbReference type="Gene3D" id="3.90.176.10">
    <property type="entry name" value="Toxin ADP-ribosyltransferase, Chain A, domain 1"/>
    <property type="match status" value="1"/>
</dbReference>
<dbReference type="InterPro" id="IPR051548">
    <property type="entry name" value="Grx-like_ET"/>
</dbReference>
<comment type="caution">
    <text evidence="7">The sequence shown here is derived from an EMBL/GenBank/DDBJ whole genome shotgun (WGS) entry which is preliminary data.</text>
</comment>
<evidence type="ECO:0000256" key="6">
    <source>
        <dbReference type="RuleBase" id="RU361228"/>
    </source>
</evidence>
<dbReference type="InterPro" id="IPR000768">
    <property type="entry name" value="ART"/>
</dbReference>
<dbReference type="GO" id="GO:0016779">
    <property type="term" value="F:nucleotidyltransferase activity"/>
    <property type="evidence" value="ECO:0007669"/>
    <property type="project" value="UniProtKB-KW"/>
</dbReference>
<evidence type="ECO:0000313" key="7">
    <source>
        <dbReference type="EMBL" id="CAB4036832.1"/>
    </source>
</evidence>
<sequence length="402" mass="45840">VPVKRLSNTLTRAIYRRSIKSPNRSVVHSSPWIKEKLFSFKAIEKYLKAFHKSGIRKSVVFCVPLVHSSWRTLDLYTSCHFLQHLSRQFVPHITLFPSDPGSCLNKAKQKSATFTTYTQDKQKAVQLVNIYTQECKAYMGVTGKPNLYATLNENLRSGNPRIVWNDMSALLSKGLVLLGSQVIPNLYRGCHCPVVKKGTPFTFKQFASTTSNPDVALKFLESPAGKSFIHIKKAEGTDVQPYSRFPTEDEFLLGPDINLDVVQVETDINRIHEEIKKISPTADVRKYRTVEKYVVLDGSRKTKKPKGNAHILQGIEEELRLAGEAFLEGDDGCEVSVARNEVKLSMIFKWYKEDFGYDKFEIALWVHDHMGDCQKKKDLGEILLDKNFKLTHMSYNWSLNSK</sequence>
<dbReference type="OrthoDB" id="423533at2759"/>
<evidence type="ECO:0000313" key="8">
    <source>
        <dbReference type="Proteomes" id="UP001152795"/>
    </source>
</evidence>
<dbReference type="PANTHER" id="PTHR34386:SF1">
    <property type="entry name" value="GLUTAREDOXIN-LIKE PROTEIN NRDH"/>
    <property type="match status" value="1"/>
</dbReference>
<gene>
    <name evidence="7" type="ORF">PACLA_8A071479</name>
</gene>
<evidence type="ECO:0000256" key="3">
    <source>
        <dbReference type="ARBA" id="ARBA00022679"/>
    </source>
</evidence>
<dbReference type="SUPFAM" id="SSF56399">
    <property type="entry name" value="ADP-ribosylation"/>
    <property type="match status" value="1"/>
</dbReference>
<evidence type="ECO:0000256" key="5">
    <source>
        <dbReference type="ARBA" id="ARBA00047597"/>
    </source>
</evidence>
<dbReference type="Proteomes" id="UP001152795">
    <property type="component" value="Unassembled WGS sequence"/>
</dbReference>
<accession>A0A6S7LHW4</accession>
<keyword evidence="4" id="KW-0548">Nucleotidyltransferase</keyword>
<organism evidence="7 8">
    <name type="scientific">Paramuricea clavata</name>
    <name type="common">Red gorgonian</name>
    <name type="synonym">Violescent sea-whip</name>
    <dbReference type="NCBI Taxonomy" id="317549"/>
    <lineage>
        <taxon>Eukaryota</taxon>
        <taxon>Metazoa</taxon>
        <taxon>Cnidaria</taxon>
        <taxon>Anthozoa</taxon>
        <taxon>Octocorallia</taxon>
        <taxon>Malacalcyonacea</taxon>
        <taxon>Plexauridae</taxon>
        <taxon>Paramuricea</taxon>
    </lineage>
</organism>
<evidence type="ECO:0000256" key="1">
    <source>
        <dbReference type="ARBA" id="ARBA00009558"/>
    </source>
</evidence>
<dbReference type="GO" id="GO:0009055">
    <property type="term" value="F:electron transfer activity"/>
    <property type="evidence" value="ECO:0007669"/>
    <property type="project" value="TreeGrafter"/>
</dbReference>